<proteinExistence type="predicted"/>
<dbReference type="RefSeq" id="WP_286004027.1">
    <property type="nucleotide sequence ID" value="NZ_JASVEJ010000001.1"/>
</dbReference>
<comment type="caution">
    <text evidence="1">The sequence shown here is derived from an EMBL/GenBank/DDBJ whole genome shotgun (WGS) entry which is preliminary data.</text>
</comment>
<dbReference type="Proteomes" id="UP001230986">
    <property type="component" value="Unassembled WGS sequence"/>
</dbReference>
<organism evidence="1 2">
    <name type="scientific">Geitlerinema calcuttense NRMC-F 0142</name>
    <dbReference type="NCBI Taxonomy" id="2922238"/>
    <lineage>
        <taxon>Bacteria</taxon>
        <taxon>Bacillati</taxon>
        <taxon>Cyanobacteriota</taxon>
        <taxon>Cyanophyceae</taxon>
        <taxon>Geitlerinematales</taxon>
        <taxon>Geitlerinemataceae</taxon>
        <taxon>Geitlerinema</taxon>
    </lineage>
</organism>
<evidence type="ECO:0000313" key="2">
    <source>
        <dbReference type="Proteomes" id="UP001230986"/>
    </source>
</evidence>
<keyword evidence="2" id="KW-1185">Reference proteome</keyword>
<gene>
    <name evidence="1" type="ORF">QQ055_00245</name>
</gene>
<dbReference type="EMBL" id="JASVEJ010000001">
    <property type="protein sequence ID" value="MDL5055918.1"/>
    <property type="molecule type" value="Genomic_DNA"/>
</dbReference>
<accession>A0ABT7LV62</accession>
<sequence>MTDGQKLQHIHDDPKVNRKWSTLTKEQRRFVLAGLELGVNQEWMLALIEDAKELSRRRENTH</sequence>
<reference evidence="1 2" key="1">
    <citation type="submission" date="2023-06" db="EMBL/GenBank/DDBJ databases">
        <title>Whole genome sequence of Oscillatoria calcuttensis NRMC-F 0142.</title>
        <authorList>
            <person name="Shakena Fathima T."/>
            <person name="Muralitharan G."/>
            <person name="Thajuddin N."/>
        </authorList>
    </citation>
    <scope>NUCLEOTIDE SEQUENCE [LARGE SCALE GENOMIC DNA]</scope>
    <source>
        <strain evidence="1 2">NRMC-F 0142</strain>
    </source>
</reference>
<protein>
    <submittedName>
        <fullName evidence="1">Uncharacterized protein</fullName>
    </submittedName>
</protein>
<evidence type="ECO:0000313" key="1">
    <source>
        <dbReference type="EMBL" id="MDL5055918.1"/>
    </source>
</evidence>
<name>A0ABT7LV62_9CYAN</name>